<protein>
    <submittedName>
        <fullName evidence="13">G protein-coupled receptor 182</fullName>
    </submittedName>
</protein>
<feature type="transmembrane region" description="Helical" evidence="11">
    <location>
        <begin position="270"/>
        <end position="292"/>
    </location>
</feature>
<dbReference type="InterPro" id="IPR017452">
    <property type="entry name" value="GPCR_Rhodpsn_7TM"/>
</dbReference>
<feature type="transmembrane region" description="Helical" evidence="11">
    <location>
        <begin position="312"/>
        <end position="336"/>
    </location>
</feature>
<evidence type="ECO:0000256" key="3">
    <source>
        <dbReference type="ARBA" id="ARBA00022692"/>
    </source>
</evidence>
<evidence type="ECO:0000256" key="4">
    <source>
        <dbReference type="ARBA" id="ARBA00022989"/>
    </source>
</evidence>
<dbReference type="Gene3D" id="1.20.1070.10">
    <property type="entry name" value="Rhodopsin 7-helix transmembrane proteins"/>
    <property type="match status" value="1"/>
</dbReference>
<accession>A0A8B9L919</accession>
<dbReference type="PRINTS" id="PR00237">
    <property type="entry name" value="GPCRRHODOPSN"/>
</dbReference>
<dbReference type="Ensembl" id="ENSAMXT00005053027.1">
    <property type="protein sequence ID" value="ENSAMXP00005048893.1"/>
    <property type="gene ID" value="ENSAMXG00005022330.1"/>
</dbReference>
<sequence length="394" mass="44568">MQSSNDCLQGEERAAPSYQHSLLKAYVSSWTRRIPQTMDYFDNDTEFFHCTVKVDYNSRRIGLFLLHLLVFMVGLVMNVTVVWVNWQRRHSRNTVLFCQLNMGLADTMIMIMLPIYMLEVVLDHVWLWGDFLCRFSNLVVVLSIYASCFFLAYMSVERYLAVVRGSAPKAQILGMTEKRKRNIICAALWLVALFLAALETAHVRILHLQDPGCYLMPTHAYTEWFTSIIIIQTFIQFIVPAAVVATANILAARAVRACPEVQARSAGDVWLLHVYSAVFVVCWLPYHLIMMLMMIDILKPSLFDCNMLEQLFFAYTVVRTTALLHCLANPLLYCFLSRSFRSKLISLVLRHLPQDVAPVPGPDQPGHAAQAEATANGKKAGNAGENSTSQSEGS</sequence>
<reference evidence="13" key="1">
    <citation type="submission" date="2025-08" db="UniProtKB">
        <authorList>
            <consortium name="Ensembl"/>
        </authorList>
    </citation>
    <scope>IDENTIFICATION</scope>
</reference>
<dbReference type="GO" id="GO:0004930">
    <property type="term" value="F:G protein-coupled receptor activity"/>
    <property type="evidence" value="ECO:0007669"/>
    <property type="project" value="UniProtKB-KW"/>
</dbReference>
<dbReference type="Pfam" id="PF00001">
    <property type="entry name" value="7tm_1"/>
    <property type="match status" value="1"/>
</dbReference>
<organism evidence="13 14">
    <name type="scientific">Astyanax mexicanus</name>
    <name type="common">Blind cave fish</name>
    <name type="synonym">Astyanax fasciatus mexicanus</name>
    <dbReference type="NCBI Taxonomy" id="7994"/>
    <lineage>
        <taxon>Eukaryota</taxon>
        <taxon>Metazoa</taxon>
        <taxon>Chordata</taxon>
        <taxon>Craniata</taxon>
        <taxon>Vertebrata</taxon>
        <taxon>Euteleostomi</taxon>
        <taxon>Actinopterygii</taxon>
        <taxon>Neopterygii</taxon>
        <taxon>Teleostei</taxon>
        <taxon>Ostariophysi</taxon>
        <taxon>Characiformes</taxon>
        <taxon>Characoidei</taxon>
        <taxon>Acestrorhamphidae</taxon>
        <taxon>Acestrorhamphinae</taxon>
        <taxon>Astyanax</taxon>
    </lineage>
</organism>
<feature type="region of interest" description="Disordered" evidence="10">
    <location>
        <begin position="358"/>
        <end position="394"/>
    </location>
</feature>
<dbReference type="Proteomes" id="UP000694621">
    <property type="component" value="Unplaced"/>
</dbReference>
<dbReference type="InterPro" id="IPR047143">
    <property type="entry name" value="GPER1-like"/>
</dbReference>
<dbReference type="PANTHER" id="PTHR24226">
    <property type="entry name" value="G-PROTEIN COUPLED RECEPTOR 182 AND ESTROGEN RECEPTOR 1"/>
    <property type="match status" value="1"/>
</dbReference>
<evidence type="ECO:0000256" key="6">
    <source>
        <dbReference type="ARBA" id="ARBA00023136"/>
    </source>
</evidence>
<evidence type="ECO:0000259" key="12">
    <source>
        <dbReference type="PROSITE" id="PS50262"/>
    </source>
</evidence>
<dbReference type="PROSITE" id="PS50262">
    <property type="entry name" value="G_PROTEIN_RECEP_F1_2"/>
    <property type="match status" value="1"/>
</dbReference>
<evidence type="ECO:0000256" key="1">
    <source>
        <dbReference type="ARBA" id="ARBA00004651"/>
    </source>
</evidence>
<evidence type="ECO:0000256" key="5">
    <source>
        <dbReference type="ARBA" id="ARBA00023040"/>
    </source>
</evidence>
<evidence type="ECO:0000313" key="13">
    <source>
        <dbReference type="Ensembl" id="ENSAMXP00005048893.1"/>
    </source>
</evidence>
<feature type="transmembrane region" description="Helical" evidence="11">
    <location>
        <begin position="138"/>
        <end position="161"/>
    </location>
</feature>
<feature type="transmembrane region" description="Helical" evidence="11">
    <location>
        <begin position="182"/>
        <end position="205"/>
    </location>
</feature>
<keyword evidence="2" id="KW-1003">Cell membrane</keyword>
<proteinExistence type="inferred from homology"/>
<evidence type="ECO:0000256" key="7">
    <source>
        <dbReference type="ARBA" id="ARBA00023170"/>
    </source>
</evidence>
<evidence type="ECO:0000256" key="10">
    <source>
        <dbReference type="SAM" id="MobiDB-lite"/>
    </source>
</evidence>
<dbReference type="GO" id="GO:0005886">
    <property type="term" value="C:plasma membrane"/>
    <property type="evidence" value="ECO:0007669"/>
    <property type="project" value="UniProtKB-SubCell"/>
</dbReference>
<dbReference type="PANTHER" id="PTHR24226:SF0">
    <property type="entry name" value="G-PROTEIN COUPLED RECEPTOR 182"/>
    <property type="match status" value="1"/>
</dbReference>
<comment type="similarity">
    <text evidence="9">Belongs to the G-protein coupled receptor 1 family.</text>
</comment>
<evidence type="ECO:0000313" key="14">
    <source>
        <dbReference type="Proteomes" id="UP000694621"/>
    </source>
</evidence>
<feature type="transmembrane region" description="Helical" evidence="11">
    <location>
        <begin position="61"/>
        <end position="84"/>
    </location>
</feature>
<feature type="domain" description="G-protein coupled receptors family 1 profile" evidence="12">
    <location>
        <begin position="77"/>
        <end position="333"/>
    </location>
</feature>
<feature type="transmembrane region" description="Helical" evidence="11">
    <location>
        <begin position="225"/>
        <end position="250"/>
    </location>
</feature>
<feature type="compositionally biased region" description="Low complexity" evidence="10">
    <location>
        <begin position="371"/>
        <end position="386"/>
    </location>
</feature>
<keyword evidence="4 11" id="KW-1133">Transmembrane helix</keyword>
<evidence type="ECO:0000256" key="9">
    <source>
        <dbReference type="RuleBase" id="RU000688"/>
    </source>
</evidence>
<feature type="transmembrane region" description="Helical" evidence="11">
    <location>
        <begin position="96"/>
        <end position="118"/>
    </location>
</feature>
<dbReference type="AlphaFoldDB" id="A0A8B9L919"/>
<evidence type="ECO:0000256" key="11">
    <source>
        <dbReference type="SAM" id="Phobius"/>
    </source>
</evidence>
<evidence type="ECO:0000256" key="2">
    <source>
        <dbReference type="ARBA" id="ARBA00022475"/>
    </source>
</evidence>
<comment type="subcellular location">
    <subcellularLocation>
        <location evidence="1">Cell membrane</location>
        <topology evidence="1">Multi-pass membrane protein</topology>
    </subcellularLocation>
</comment>
<keyword evidence="7 9" id="KW-0675">Receptor</keyword>
<keyword evidence="3 9" id="KW-0812">Transmembrane</keyword>
<evidence type="ECO:0000256" key="8">
    <source>
        <dbReference type="ARBA" id="ARBA00023224"/>
    </source>
</evidence>
<name>A0A8B9L919_ASTMX</name>
<keyword evidence="8 9" id="KW-0807">Transducer</keyword>
<dbReference type="InterPro" id="IPR000276">
    <property type="entry name" value="GPCR_Rhodpsn"/>
</dbReference>
<keyword evidence="5 9" id="KW-0297">G-protein coupled receptor</keyword>
<dbReference type="PROSITE" id="PS00237">
    <property type="entry name" value="G_PROTEIN_RECEP_F1_1"/>
    <property type="match status" value="1"/>
</dbReference>
<dbReference type="SUPFAM" id="SSF81321">
    <property type="entry name" value="Family A G protein-coupled receptor-like"/>
    <property type="match status" value="1"/>
</dbReference>
<keyword evidence="6 11" id="KW-0472">Membrane</keyword>